<dbReference type="CDD" id="cd22160">
    <property type="entry name" value="F-box_AtFBL13-like"/>
    <property type="match status" value="1"/>
</dbReference>
<keyword evidence="3" id="KW-1185">Reference proteome</keyword>
<dbReference type="InterPro" id="IPR001810">
    <property type="entry name" value="F-box_dom"/>
</dbReference>
<accession>A0AAD8V7G6</accession>
<reference evidence="2" key="1">
    <citation type="submission" date="2023-07" db="EMBL/GenBank/DDBJ databases">
        <title>A chromosome-level genome assembly of Lolium multiflorum.</title>
        <authorList>
            <person name="Chen Y."/>
            <person name="Copetti D."/>
            <person name="Kolliker R."/>
            <person name="Studer B."/>
        </authorList>
    </citation>
    <scope>NUCLEOTIDE SEQUENCE</scope>
    <source>
        <strain evidence="2">02402/16</strain>
        <tissue evidence="2">Leaf</tissue>
    </source>
</reference>
<proteinExistence type="predicted"/>
<protein>
    <recommendedName>
        <fullName evidence="1">F-box domain-containing protein</fullName>
    </recommendedName>
</protein>
<dbReference type="InterPro" id="IPR053197">
    <property type="entry name" value="F-box_SCFL_complex_component"/>
</dbReference>
<dbReference type="SUPFAM" id="SSF52047">
    <property type="entry name" value="RNI-like"/>
    <property type="match status" value="1"/>
</dbReference>
<dbReference type="Gene3D" id="1.20.1280.50">
    <property type="match status" value="1"/>
</dbReference>
<dbReference type="PANTHER" id="PTHR34223">
    <property type="entry name" value="OS11G0201299 PROTEIN"/>
    <property type="match status" value="1"/>
</dbReference>
<dbReference type="Pfam" id="PF00646">
    <property type="entry name" value="F-box"/>
    <property type="match status" value="1"/>
</dbReference>
<evidence type="ECO:0000313" key="3">
    <source>
        <dbReference type="Proteomes" id="UP001231189"/>
    </source>
</evidence>
<dbReference type="EMBL" id="JAUUTY010000697">
    <property type="protein sequence ID" value="KAK1594666.1"/>
    <property type="molecule type" value="Genomic_DNA"/>
</dbReference>
<dbReference type="SUPFAM" id="SSF81383">
    <property type="entry name" value="F-box domain"/>
    <property type="match status" value="1"/>
</dbReference>
<evidence type="ECO:0000259" key="1">
    <source>
        <dbReference type="PROSITE" id="PS50181"/>
    </source>
</evidence>
<dbReference type="Gene3D" id="3.80.10.10">
    <property type="entry name" value="Ribonuclease Inhibitor"/>
    <property type="match status" value="1"/>
</dbReference>
<dbReference type="Proteomes" id="UP001231189">
    <property type="component" value="Unassembled WGS sequence"/>
</dbReference>
<dbReference type="AlphaFoldDB" id="A0AAD8V7G6"/>
<dbReference type="PROSITE" id="PS50181">
    <property type="entry name" value="FBOX"/>
    <property type="match status" value="1"/>
</dbReference>
<dbReference type="PANTHER" id="PTHR34223:SF28">
    <property type="entry name" value="OS09G0548034 PROTEIN"/>
    <property type="match status" value="1"/>
</dbReference>
<name>A0AAD8V7G6_LOLMU</name>
<feature type="domain" description="F-box" evidence="1">
    <location>
        <begin position="21"/>
        <end position="57"/>
    </location>
</feature>
<comment type="caution">
    <text evidence="2">The sequence shown here is derived from an EMBL/GenBank/DDBJ whole genome shotgun (WGS) entry which is preliminary data.</text>
</comment>
<dbReference type="InterPro" id="IPR036047">
    <property type="entry name" value="F-box-like_dom_sf"/>
</dbReference>
<dbReference type="InterPro" id="IPR053781">
    <property type="entry name" value="F-box_AtFBL13-like"/>
</dbReference>
<sequence>MSALMSINLGRKCVRGKNDGNDRLSSLPDALLHHVMSFLPMAEVVRTSILSARWRNLWASTPFIHIDRQELLNEIEWTEEDTEDMHESFVDHLLLLRDGTVSLDEARILISRDDRGKSSAWIRYAIKHNARLLHVYGAHRRVQLDGIAICPSQYLKRIRLESVYLVHGFFTPLNYNFPMLEHLELERCVIACTKAEISSRSLKVLHMTHCFHIYSLLICATNLTHISIIDPWCNSDPVVTRDLASLVTASIALSGCHIHNSVEKIVDHRLLDGLSHATKLELHAPSPELAFERGLQTCPTLSNLTSLVLGDWCMAADLYPLFYILHRSPKLKELCFKLKMEQCRICKKAGSASLPARNTQPVRGYPCIERIKIYCSKDDPRVGTLVQALLPIFIPDGKISIDDR</sequence>
<gene>
    <name evidence="2" type="ORF">QYE76_008238</name>
</gene>
<organism evidence="2 3">
    <name type="scientific">Lolium multiflorum</name>
    <name type="common">Italian ryegrass</name>
    <name type="synonym">Lolium perenne subsp. multiflorum</name>
    <dbReference type="NCBI Taxonomy" id="4521"/>
    <lineage>
        <taxon>Eukaryota</taxon>
        <taxon>Viridiplantae</taxon>
        <taxon>Streptophyta</taxon>
        <taxon>Embryophyta</taxon>
        <taxon>Tracheophyta</taxon>
        <taxon>Spermatophyta</taxon>
        <taxon>Magnoliopsida</taxon>
        <taxon>Liliopsida</taxon>
        <taxon>Poales</taxon>
        <taxon>Poaceae</taxon>
        <taxon>BOP clade</taxon>
        <taxon>Pooideae</taxon>
        <taxon>Poodae</taxon>
        <taxon>Poeae</taxon>
        <taxon>Poeae Chloroplast Group 2 (Poeae type)</taxon>
        <taxon>Loliodinae</taxon>
        <taxon>Loliinae</taxon>
        <taxon>Lolium</taxon>
    </lineage>
</organism>
<evidence type="ECO:0000313" key="2">
    <source>
        <dbReference type="EMBL" id="KAK1594666.1"/>
    </source>
</evidence>
<dbReference type="InterPro" id="IPR032675">
    <property type="entry name" value="LRR_dom_sf"/>
</dbReference>
<dbReference type="SMART" id="SM00256">
    <property type="entry name" value="FBOX"/>
    <property type="match status" value="1"/>
</dbReference>